<accession>A0A2M4C840</accession>
<proteinExistence type="predicted"/>
<feature type="region of interest" description="Disordered" evidence="1">
    <location>
        <begin position="43"/>
        <end position="62"/>
    </location>
</feature>
<reference evidence="2" key="1">
    <citation type="submission" date="2018-01" db="EMBL/GenBank/DDBJ databases">
        <title>An insight into the sialome of Amazonian anophelines.</title>
        <authorList>
            <person name="Ribeiro J.M."/>
            <person name="Scarpassa V."/>
            <person name="Calvo E."/>
        </authorList>
    </citation>
    <scope>NUCLEOTIDE SEQUENCE</scope>
    <source>
        <tissue evidence="2">Salivary glands</tissue>
    </source>
</reference>
<evidence type="ECO:0000256" key="1">
    <source>
        <dbReference type="SAM" id="MobiDB-lite"/>
    </source>
</evidence>
<dbReference type="EMBL" id="GGFJ01012343">
    <property type="protein sequence ID" value="MBW61484.1"/>
    <property type="molecule type" value="Transcribed_RNA"/>
</dbReference>
<dbReference type="AlphaFoldDB" id="A0A2M4C840"/>
<name>A0A2M4C840_9DIPT</name>
<sequence>MSFRYFAMAGAPLCFSVPVSTSSTASSISLVFELLTPGAGFVSDETERRGGTGGVPESNSIRYGSITPAGTVSVSPEVLPVAIGSSIGVCSPAASRSAACSPSESTEM</sequence>
<organism evidence="2">
    <name type="scientific">Anopheles marajoara</name>
    <dbReference type="NCBI Taxonomy" id="58244"/>
    <lineage>
        <taxon>Eukaryota</taxon>
        <taxon>Metazoa</taxon>
        <taxon>Ecdysozoa</taxon>
        <taxon>Arthropoda</taxon>
        <taxon>Hexapoda</taxon>
        <taxon>Insecta</taxon>
        <taxon>Pterygota</taxon>
        <taxon>Neoptera</taxon>
        <taxon>Endopterygota</taxon>
        <taxon>Diptera</taxon>
        <taxon>Nematocera</taxon>
        <taxon>Culicoidea</taxon>
        <taxon>Culicidae</taxon>
        <taxon>Anophelinae</taxon>
        <taxon>Anopheles</taxon>
    </lineage>
</organism>
<protein>
    <submittedName>
        <fullName evidence="2">Putative secreted protein</fullName>
    </submittedName>
</protein>
<evidence type="ECO:0000313" key="2">
    <source>
        <dbReference type="EMBL" id="MBW61484.1"/>
    </source>
</evidence>